<keyword evidence="2" id="KW-0732">Signal</keyword>
<dbReference type="eggNOG" id="COG1506">
    <property type="taxonomic scope" value="Bacteria"/>
</dbReference>
<feature type="chain" id="PRO_5004900969" evidence="2">
    <location>
        <begin position="24"/>
        <end position="636"/>
    </location>
</feature>
<evidence type="ECO:0000313" key="4">
    <source>
        <dbReference type="EMBL" id="EWH08281.1"/>
    </source>
</evidence>
<proteinExistence type="predicted"/>
<comment type="caution">
    <text evidence="4">The sequence shown here is derived from an EMBL/GenBank/DDBJ whole genome shotgun (WGS) entry which is preliminary data.</text>
</comment>
<dbReference type="SUPFAM" id="SSF53474">
    <property type="entry name" value="alpha/beta-Hydrolases"/>
    <property type="match status" value="1"/>
</dbReference>
<reference evidence="4 5" key="1">
    <citation type="journal article" date="2014" name="Genome Announc.">
        <title>Draft Genome Sequence of the Agar-Degrading Bacterium Catenovulum sp. Strain DS-2, Isolated from Intestines of Haliotis diversicolor.</title>
        <authorList>
            <person name="Shan D."/>
            <person name="Li X."/>
            <person name="Gu Z."/>
            <person name="Wei G."/>
            <person name="Gao Z."/>
            <person name="Shao Z."/>
        </authorList>
    </citation>
    <scope>NUCLEOTIDE SEQUENCE [LARGE SCALE GENOMIC DNA]</scope>
    <source>
        <strain evidence="4 5">DS-2</strain>
    </source>
</reference>
<feature type="signal peptide" evidence="2">
    <location>
        <begin position="1"/>
        <end position="23"/>
    </location>
</feature>
<keyword evidence="1" id="KW-0378">Hydrolase</keyword>
<dbReference type="InterPro" id="IPR001375">
    <property type="entry name" value="Peptidase_S9_cat"/>
</dbReference>
<keyword evidence="5" id="KW-1185">Reference proteome</keyword>
<dbReference type="Pfam" id="PF00326">
    <property type="entry name" value="Peptidase_S9"/>
    <property type="match status" value="1"/>
</dbReference>
<evidence type="ECO:0000259" key="3">
    <source>
        <dbReference type="Pfam" id="PF00326"/>
    </source>
</evidence>
<dbReference type="STRING" id="1328313.DS2_18193"/>
<dbReference type="PANTHER" id="PTHR42776">
    <property type="entry name" value="SERINE PEPTIDASE S9 FAMILY MEMBER"/>
    <property type="match status" value="1"/>
</dbReference>
<dbReference type="EMBL" id="ARZY01000053">
    <property type="protein sequence ID" value="EWH08281.1"/>
    <property type="molecule type" value="Genomic_DNA"/>
</dbReference>
<dbReference type="GO" id="GO:0004252">
    <property type="term" value="F:serine-type endopeptidase activity"/>
    <property type="evidence" value="ECO:0007669"/>
    <property type="project" value="TreeGrafter"/>
</dbReference>
<evidence type="ECO:0000256" key="1">
    <source>
        <dbReference type="ARBA" id="ARBA00022801"/>
    </source>
</evidence>
<name>W7Q8E8_9ALTE</name>
<dbReference type="GO" id="GO:0006508">
    <property type="term" value="P:proteolysis"/>
    <property type="evidence" value="ECO:0007669"/>
    <property type="project" value="InterPro"/>
</dbReference>
<dbReference type="OrthoDB" id="4269629at2"/>
<accession>W7Q8E8</accession>
<dbReference type="Proteomes" id="UP000019276">
    <property type="component" value="Unassembled WGS sequence"/>
</dbReference>
<evidence type="ECO:0000256" key="2">
    <source>
        <dbReference type="SAM" id="SignalP"/>
    </source>
</evidence>
<protein>
    <submittedName>
        <fullName evidence="4">Peptidase S9 prolyl oligopeptidase</fullName>
    </submittedName>
</protein>
<gene>
    <name evidence="4" type="ORF">DS2_18193</name>
</gene>
<dbReference type="InterPro" id="IPR029058">
    <property type="entry name" value="AB_hydrolase_fold"/>
</dbReference>
<feature type="domain" description="Peptidase S9 prolyl oligopeptidase catalytic" evidence="3">
    <location>
        <begin position="428"/>
        <end position="635"/>
    </location>
</feature>
<evidence type="ECO:0000313" key="5">
    <source>
        <dbReference type="Proteomes" id="UP000019276"/>
    </source>
</evidence>
<dbReference type="SUPFAM" id="SSF69304">
    <property type="entry name" value="Tricorn protease N-terminal domain"/>
    <property type="match status" value="1"/>
</dbReference>
<sequence>MSLFKKLIFMVLLAASVIVPVQAETNQVQQQIFASASIATAALNPAGTLGLFYGYEKSKAQLFIFDSQTQTSKQIFSSKLGQKTRIQDAVWVDDKTIYFRLVDTCKSCNQFKQFFVFVDERLNSQLESFNTRGYLINPLRDKANQLMYAAWVRQNTKYQLEAYKVTVEDIIKSRFKRDNRIADHLTDVRRYWADDNNQLRFAQSHDKEELLTTYWLLDEDNDWQKLEQIDSRFYEFTPIGLLANGALAVLTNIKSDKVALYEYNWQERDLGKLIYQHADYDLISAEQNTKNKQIDWVGYYQNGEYVKHYFSQQLADKQALLERSFAPDNAYIVSSNNADDKHVLLITSSNNSGKYYLYNQTSQRAFLLGAKYETHQNFEFQPSQTLQIKHPDGHQVEAYLTLANPQTDKKVLLVNPHGGPIGIRDTQHFSRTTHYLSQIGYSILKVNFRGSEGFGRAHKNAGRGQFGIAIEEDIMAALKLVKQQYQFNKTCSMGGSYGGYSAAILVIDHPTEFDCAIARFGVFDLNLLLNDINFKQEENIQRIIGEVVGTDKALHQSRSPVNLANKVSVPILLTAGLKDQRATAEHTKRFEYMLKKHGKAVESYYMPDVWHGHRNRETMLEEIDVIEAFLQRVLNH</sequence>
<dbReference type="RefSeq" id="WP_035016452.1">
    <property type="nucleotide sequence ID" value="NZ_ARZY01000053.1"/>
</dbReference>
<dbReference type="Gene3D" id="3.40.50.1820">
    <property type="entry name" value="alpha/beta hydrolase"/>
    <property type="match status" value="1"/>
</dbReference>
<dbReference type="AlphaFoldDB" id="W7Q8E8"/>
<organism evidence="4 5">
    <name type="scientific">Catenovulum agarivorans DS-2</name>
    <dbReference type="NCBI Taxonomy" id="1328313"/>
    <lineage>
        <taxon>Bacteria</taxon>
        <taxon>Pseudomonadati</taxon>
        <taxon>Pseudomonadota</taxon>
        <taxon>Gammaproteobacteria</taxon>
        <taxon>Alteromonadales</taxon>
        <taxon>Alteromonadaceae</taxon>
        <taxon>Catenovulum</taxon>
    </lineage>
</organism>
<dbReference type="PANTHER" id="PTHR42776:SF27">
    <property type="entry name" value="DIPEPTIDYL PEPTIDASE FAMILY MEMBER 6"/>
    <property type="match status" value="1"/>
</dbReference>